<accession>A0A5C8D8S5</accession>
<comment type="caution">
    <text evidence="2">The sequence shown here is derived from an EMBL/GenBank/DDBJ whole genome shotgun (WGS) entry which is preliminary data.</text>
</comment>
<feature type="coiled-coil region" evidence="1">
    <location>
        <begin position="17"/>
        <end position="51"/>
    </location>
</feature>
<dbReference type="RefSeq" id="WP_147738951.1">
    <property type="nucleotide sequence ID" value="NZ_SAXU01000001.1"/>
</dbReference>
<proteinExistence type="predicted"/>
<name>A0A5C8D8S5_9SPIR</name>
<dbReference type="EMBL" id="SAXU01000001">
    <property type="protein sequence ID" value="TXJ20871.1"/>
    <property type="molecule type" value="Genomic_DNA"/>
</dbReference>
<evidence type="ECO:0000313" key="2">
    <source>
        <dbReference type="EMBL" id="TXJ20871.1"/>
    </source>
</evidence>
<dbReference type="AlphaFoldDB" id="A0A5C8D8S5"/>
<organism evidence="2 3">
    <name type="scientific">Brachyspira aalborgi</name>
    <dbReference type="NCBI Taxonomy" id="29522"/>
    <lineage>
        <taxon>Bacteria</taxon>
        <taxon>Pseudomonadati</taxon>
        <taxon>Spirochaetota</taxon>
        <taxon>Spirochaetia</taxon>
        <taxon>Brachyspirales</taxon>
        <taxon>Brachyspiraceae</taxon>
        <taxon>Brachyspira</taxon>
    </lineage>
</organism>
<protein>
    <submittedName>
        <fullName evidence="2">Uncharacterized protein</fullName>
    </submittedName>
</protein>
<evidence type="ECO:0000313" key="3">
    <source>
        <dbReference type="Proteomes" id="UP000324638"/>
    </source>
</evidence>
<keyword evidence="1" id="KW-0175">Coiled coil</keyword>
<evidence type="ECO:0000256" key="1">
    <source>
        <dbReference type="SAM" id="Coils"/>
    </source>
</evidence>
<dbReference type="Proteomes" id="UP000324638">
    <property type="component" value="Unassembled WGS sequence"/>
</dbReference>
<sequence>MNVIDFKIYDKYKTELILELKNRIVELNSIIENLDVLNKELYEENKKLKDLLKFSICKYPPYMIVDIIKKENKININSSKITKIAEENKLFDSEFLALRIPRKRNSNEKFASTVIFSILGVVKIFDIIENSSSKEYDFDSKSDLDISIRQLEKGDIVKYSIKELRDMENE</sequence>
<reference evidence="2 3" key="1">
    <citation type="journal article" date="1992" name="Lakartidningen">
        <title>[Penicillin V and not amoxicillin is the first choice preparation in acute otitis].</title>
        <authorList>
            <person name="Kamme C."/>
            <person name="Lundgren K."/>
            <person name="Prellner K."/>
        </authorList>
    </citation>
    <scope>NUCLEOTIDE SEQUENCE [LARGE SCALE GENOMIC DNA]</scope>
    <source>
        <strain evidence="2 3">513A</strain>
    </source>
</reference>
<gene>
    <name evidence="2" type="ORF">EPJ79_06990</name>
</gene>